<proteinExistence type="predicted"/>
<dbReference type="OrthoDB" id="7575967at2"/>
<evidence type="ECO:0000313" key="2">
    <source>
        <dbReference type="EMBL" id="GEP01132.1"/>
    </source>
</evidence>
<dbReference type="AlphaFoldDB" id="A0A512ITU5"/>
<gene>
    <name evidence="2" type="ORF">MHA02_35190</name>
</gene>
<dbReference type="Pfam" id="PF21834">
    <property type="entry name" value="DUF6894"/>
    <property type="match status" value="1"/>
</dbReference>
<accession>A0A512ITU5</accession>
<dbReference type="InterPro" id="IPR054189">
    <property type="entry name" value="DUF6894"/>
</dbReference>
<dbReference type="Proteomes" id="UP000321258">
    <property type="component" value="Unassembled WGS sequence"/>
</dbReference>
<name>A0A512ITU5_9HYPH</name>
<evidence type="ECO:0000313" key="3">
    <source>
        <dbReference type="Proteomes" id="UP000321258"/>
    </source>
</evidence>
<comment type="caution">
    <text evidence="2">The sequence shown here is derived from an EMBL/GenBank/DDBJ whole genome shotgun (WGS) entry which is preliminary data.</text>
</comment>
<sequence length="93" mass="10408">MTRYFFNVYDGVSPIDTDGTELSDGQQARREAIRMAGLILMNEGDRLQAGRGWRLEVTDDTGLVLFQLDVQFTEMPGIVTLASDRARAASPRR</sequence>
<organism evidence="2 3">
    <name type="scientific">Methylobacterium haplocladii</name>
    <dbReference type="NCBI Taxonomy" id="1176176"/>
    <lineage>
        <taxon>Bacteria</taxon>
        <taxon>Pseudomonadati</taxon>
        <taxon>Pseudomonadota</taxon>
        <taxon>Alphaproteobacteria</taxon>
        <taxon>Hyphomicrobiales</taxon>
        <taxon>Methylobacteriaceae</taxon>
        <taxon>Methylobacterium</taxon>
    </lineage>
</organism>
<keyword evidence="3" id="KW-1185">Reference proteome</keyword>
<dbReference type="EMBL" id="BJZT01000039">
    <property type="protein sequence ID" value="GEP01132.1"/>
    <property type="molecule type" value="Genomic_DNA"/>
</dbReference>
<reference evidence="2 3" key="1">
    <citation type="submission" date="2019-07" db="EMBL/GenBank/DDBJ databases">
        <title>Whole genome shotgun sequence of Methylobacterium haplocladii NBRC 107714.</title>
        <authorList>
            <person name="Hosoyama A."/>
            <person name="Uohara A."/>
            <person name="Ohji S."/>
            <person name="Ichikawa N."/>
        </authorList>
    </citation>
    <scope>NUCLEOTIDE SEQUENCE [LARGE SCALE GENOMIC DNA]</scope>
    <source>
        <strain evidence="2 3">NBRC 107714</strain>
    </source>
</reference>
<dbReference type="RefSeq" id="WP_147081165.1">
    <property type="nucleotide sequence ID" value="NZ_BJZT01000039.1"/>
</dbReference>
<feature type="domain" description="DUF6894" evidence="1">
    <location>
        <begin position="3"/>
        <end position="69"/>
    </location>
</feature>
<evidence type="ECO:0000259" key="1">
    <source>
        <dbReference type="Pfam" id="PF21834"/>
    </source>
</evidence>
<protein>
    <recommendedName>
        <fullName evidence="1">DUF6894 domain-containing protein</fullName>
    </recommendedName>
</protein>